<protein>
    <submittedName>
        <fullName evidence="2">Uncharacterized protein</fullName>
    </submittedName>
</protein>
<dbReference type="Proteomes" id="UP001605918">
    <property type="component" value="Unassembled WGS sequence"/>
</dbReference>
<comment type="caution">
    <text evidence="2">The sequence shown here is derived from an EMBL/GenBank/DDBJ whole genome shotgun (WGS) entry which is preliminary data.</text>
</comment>
<keyword evidence="3" id="KW-1185">Reference proteome</keyword>
<evidence type="ECO:0000256" key="1">
    <source>
        <dbReference type="SAM" id="MobiDB-lite"/>
    </source>
</evidence>
<proteinExistence type="predicted"/>
<evidence type="ECO:0000313" key="2">
    <source>
        <dbReference type="EMBL" id="MFG6207734.1"/>
    </source>
</evidence>
<feature type="region of interest" description="Disordered" evidence="1">
    <location>
        <begin position="1"/>
        <end position="47"/>
    </location>
</feature>
<feature type="compositionally biased region" description="Acidic residues" evidence="1">
    <location>
        <begin position="10"/>
        <end position="22"/>
    </location>
</feature>
<feature type="compositionally biased region" description="Basic and acidic residues" evidence="1">
    <location>
        <begin position="23"/>
        <end position="47"/>
    </location>
</feature>
<reference evidence="2 3" key="1">
    <citation type="submission" date="2024-10" db="EMBL/GenBank/DDBJ databases">
        <title>Whole genome of Pseudomonas sp Strain RB5.</title>
        <authorList>
            <person name="Selami N."/>
        </authorList>
    </citation>
    <scope>NUCLEOTIDE SEQUENCE [LARGE SCALE GENOMIC DNA]</scope>
    <source>
        <strain evidence="2 3">RB5</strain>
    </source>
</reference>
<dbReference type="EMBL" id="JBIEIL010000016">
    <property type="protein sequence ID" value="MFG6207734.1"/>
    <property type="molecule type" value="Genomic_DNA"/>
</dbReference>
<accession>A0ABW7DIY2</accession>
<dbReference type="RefSeq" id="WP_394508370.1">
    <property type="nucleotide sequence ID" value="NZ_JBIEIL010000016.1"/>
</dbReference>
<name>A0ABW7DIY2_9PSED</name>
<sequence length="47" mass="5746">MTNEQKQPENDIETDEPSEEEIEREKRKEKTWKHDDGQDLSEPDRKF</sequence>
<gene>
    <name evidence="2" type="ORF">ACGSLL_25615</name>
</gene>
<evidence type="ECO:0000313" key="3">
    <source>
        <dbReference type="Proteomes" id="UP001605918"/>
    </source>
</evidence>
<organism evidence="2 3">
    <name type="scientific">Pseudomonas retamae</name>
    <dbReference type="NCBI Taxonomy" id="702110"/>
    <lineage>
        <taxon>Bacteria</taxon>
        <taxon>Pseudomonadati</taxon>
        <taxon>Pseudomonadota</taxon>
        <taxon>Gammaproteobacteria</taxon>
        <taxon>Pseudomonadales</taxon>
        <taxon>Pseudomonadaceae</taxon>
        <taxon>Pseudomonas</taxon>
    </lineage>
</organism>